<dbReference type="RefSeq" id="WP_173083955.1">
    <property type="nucleotide sequence ID" value="NZ_BLTE01000008.1"/>
</dbReference>
<evidence type="ECO:0000313" key="3">
    <source>
        <dbReference type="Proteomes" id="UP000494245"/>
    </source>
</evidence>
<dbReference type="EMBL" id="BLTE01000008">
    <property type="protein sequence ID" value="GFK94153.1"/>
    <property type="molecule type" value="Genomic_DNA"/>
</dbReference>
<dbReference type="Proteomes" id="UP000494245">
    <property type="component" value="Unassembled WGS sequence"/>
</dbReference>
<dbReference type="PANTHER" id="PTHR33495">
    <property type="entry name" value="ANTI-SIGMA FACTOR ANTAGONIST TM_1081-RELATED-RELATED"/>
    <property type="match status" value="1"/>
</dbReference>
<dbReference type="PROSITE" id="PS50801">
    <property type="entry name" value="STAS"/>
    <property type="match status" value="1"/>
</dbReference>
<dbReference type="CDD" id="cd07043">
    <property type="entry name" value="STAS_anti-anti-sigma_factors"/>
    <property type="match status" value="1"/>
</dbReference>
<dbReference type="Pfam" id="PF01740">
    <property type="entry name" value="STAS"/>
    <property type="match status" value="1"/>
</dbReference>
<comment type="caution">
    <text evidence="2">The sequence shown here is derived from an EMBL/GenBank/DDBJ whole genome shotgun (WGS) entry which is preliminary data.</text>
</comment>
<evidence type="ECO:0000259" key="1">
    <source>
        <dbReference type="PROSITE" id="PS50801"/>
    </source>
</evidence>
<evidence type="ECO:0000313" key="2">
    <source>
        <dbReference type="EMBL" id="GFK94153.1"/>
    </source>
</evidence>
<reference evidence="2 3" key="2">
    <citation type="submission" date="2020-05" db="EMBL/GenBank/DDBJ databases">
        <title>Draft genome sequence of Desulfovibrio sp. strainFSS-1.</title>
        <authorList>
            <person name="Shimoshige H."/>
            <person name="Kobayashi H."/>
            <person name="Maekawa T."/>
        </authorList>
    </citation>
    <scope>NUCLEOTIDE SEQUENCE [LARGE SCALE GENOMIC DNA]</scope>
    <source>
        <strain evidence="2 3">SIID29052-01</strain>
    </source>
</reference>
<protein>
    <submittedName>
        <fullName evidence="2">Anti-sigma-B factor antagonist</fullName>
    </submittedName>
</protein>
<dbReference type="Gene3D" id="3.30.750.24">
    <property type="entry name" value="STAS domain"/>
    <property type="match status" value="1"/>
</dbReference>
<dbReference type="SUPFAM" id="SSF52091">
    <property type="entry name" value="SpoIIaa-like"/>
    <property type="match status" value="1"/>
</dbReference>
<dbReference type="AlphaFoldDB" id="A0A6V8LNF7"/>
<sequence length="119" mass="12745">MNVMENMFGPVAVVTPLNPRLDAASCAAFRDRLEQVLDRGHELVVVDLSAVEFMDSTGLSAILRALRALAGRGRLACAGVRAGVRKLLEVTKLDQGLLDIHPDAETAARALAQGREARP</sequence>
<feature type="domain" description="STAS" evidence="1">
    <location>
        <begin position="13"/>
        <end position="114"/>
    </location>
</feature>
<organism evidence="2 3">
    <name type="scientific">Fundidesulfovibrio magnetotacticus</name>
    <dbReference type="NCBI Taxonomy" id="2730080"/>
    <lineage>
        <taxon>Bacteria</taxon>
        <taxon>Pseudomonadati</taxon>
        <taxon>Thermodesulfobacteriota</taxon>
        <taxon>Desulfovibrionia</taxon>
        <taxon>Desulfovibrionales</taxon>
        <taxon>Desulfovibrionaceae</taxon>
        <taxon>Fundidesulfovibrio</taxon>
    </lineage>
</organism>
<keyword evidence="3" id="KW-1185">Reference proteome</keyword>
<dbReference type="InterPro" id="IPR002645">
    <property type="entry name" value="STAS_dom"/>
</dbReference>
<name>A0A6V8LNF7_9BACT</name>
<dbReference type="PANTHER" id="PTHR33495:SF2">
    <property type="entry name" value="ANTI-SIGMA FACTOR ANTAGONIST TM_1081-RELATED"/>
    <property type="match status" value="1"/>
</dbReference>
<proteinExistence type="predicted"/>
<accession>A0A6V8LNF7</accession>
<gene>
    <name evidence="2" type="primary">rsbV_1</name>
    <name evidence="2" type="ORF">NNJEOMEG_01993</name>
</gene>
<reference evidence="2 3" key="1">
    <citation type="submission" date="2020-04" db="EMBL/GenBank/DDBJ databases">
        <authorList>
            <consortium name="Desulfovibrio sp. FSS-1 genome sequencing consortium"/>
            <person name="Shimoshige H."/>
            <person name="Kobayashi H."/>
            <person name="Maekawa T."/>
        </authorList>
    </citation>
    <scope>NUCLEOTIDE SEQUENCE [LARGE SCALE GENOMIC DNA]</scope>
    <source>
        <strain evidence="2 3">SIID29052-01</strain>
    </source>
</reference>
<dbReference type="GO" id="GO:0043856">
    <property type="term" value="F:anti-sigma factor antagonist activity"/>
    <property type="evidence" value="ECO:0007669"/>
    <property type="project" value="TreeGrafter"/>
</dbReference>
<dbReference type="InterPro" id="IPR036513">
    <property type="entry name" value="STAS_dom_sf"/>
</dbReference>